<organism evidence="6 7">
    <name type="scientific">Owenia fusiformis</name>
    <name type="common">Polychaete worm</name>
    <dbReference type="NCBI Taxonomy" id="6347"/>
    <lineage>
        <taxon>Eukaryota</taxon>
        <taxon>Metazoa</taxon>
        <taxon>Spiralia</taxon>
        <taxon>Lophotrochozoa</taxon>
        <taxon>Annelida</taxon>
        <taxon>Polychaeta</taxon>
        <taxon>Sedentaria</taxon>
        <taxon>Canalipalpata</taxon>
        <taxon>Sabellida</taxon>
        <taxon>Oweniida</taxon>
        <taxon>Oweniidae</taxon>
        <taxon>Owenia</taxon>
    </lineage>
</organism>
<dbReference type="Proteomes" id="UP000749559">
    <property type="component" value="Unassembled WGS sequence"/>
</dbReference>
<dbReference type="AlphaFoldDB" id="A0A8S4PN00"/>
<reference evidence="6" key="1">
    <citation type="submission" date="2022-03" db="EMBL/GenBank/DDBJ databases">
        <authorList>
            <person name="Martin C."/>
        </authorList>
    </citation>
    <scope>NUCLEOTIDE SEQUENCE</scope>
</reference>
<evidence type="ECO:0000256" key="3">
    <source>
        <dbReference type="ARBA" id="ARBA00022989"/>
    </source>
</evidence>
<keyword evidence="3 5" id="KW-1133">Transmembrane helix</keyword>
<dbReference type="Gene3D" id="1.20.1080.10">
    <property type="entry name" value="Glycerol uptake facilitator protein"/>
    <property type="match status" value="1"/>
</dbReference>
<evidence type="ECO:0000256" key="5">
    <source>
        <dbReference type="SAM" id="Phobius"/>
    </source>
</evidence>
<feature type="transmembrane region" description="Helical" evidence="5">
    <location>
        <begin position="105"/>
        <end position="125"/>
    </location>
</feature>
<accession>A0A8S4PN00</accession>
<protein>
    <submittedName>
        <fullName evidence="6">Uncharacterized protein</fullName>
    </submittedName>
</protein>
<dbReference type="EMBL" id="CAIIXF020000009">
    <property type="protein sequence ID" value="CAH1794533.1"/>
    <property type="molecule type" value="Genomic_DNA"/>
</dbReference>
<feature type="transmembrane region" description="Helical" evidence="5">
    <location>
        <begin position="78"/>
        <end position="99"/>
    </location>
</feature>
<dbReference type="SUPFAM" id="SSF81338">
    <property type="entry name" value="Aquaporin-like"/>
    <property type="match status" value="1"/>
</dbReference>
<evidence type="ECO:0000313" key="6">
    <source>
        <dbReference type="EMBL" id="CAH1794533.1"/>
    </source>
</evidence>
<evidence type="ECO:0000256" key="4">
    <source>
        <dbReference type="ARBA" id="ARBA00023136"/>
    </source>
</evidence>
<keyword evidence="2 5" id="KW-0812">Transmembrane</keyword>
<gene>
    <name evidence="6" type="ORF">OFUS_LOCUS19211</name>
</gene>
<name>A0A8S4PN00_OWEFU</name>
<comment type="subcellular location">
    <subcellularLocation>
        <location evidence="1">Membrane</location>
        <topology evidence="1">Multi-pass membrane protein</topology>
    </subcellularLocation>
</comment>
<dbReference type="GO" id="GO:0016020">
    <property type="term" value="C:membrane"/>
    <property type="evidence" value="ECO:0007669"/>
    <property type="project" value="UniProtKB-SubCell"/>
</dbReference>
<evidence type="ECO:0000313" key="7">
    <source>
        <dbReference type="Proteomes" id="UP000749559"/>
    </source>
</evidence>
<keyword evidence="7" id="KW-1185">Reference proteome</keyword>
<sequence length="128" mass="14571">EKQNAAHKTDKIISNSHIELYETLRPTSIWSAKMPLAMGTSYKTFDEDNEDEAVDDAKNRPTKIFEELGYEKRTWKHVFRILVSEFYATVLFTFVGVLSVYTGGVAMNVAFAHGFTVLIMVGVFIDIR</sequence>
<proteinExistence type="predicted"/>
<feature type="non-terminal residue" evidence="6">
    <location>
        <position position="1"/>
    </location>
</feature>
<evidence type="ECO:0000256" key="2">
    <source>
        <dbReference type="ARBA" id="ARBA00022692"/>
    </source>
</evidence>
<evidence type="ECO:0000256" key="1">
    <source>
        <dbReference type="ARBA" id="ARBA00004141"/>
    </source>
</evidence>
<comment type="caution">
    <text evidence="6">The sequence shown here is derived from an EMBL/GenBank/DDBJ whole genome shotgun (WGS) entry which is preliminary data.</text>
</comment>
<dbReference type="InterPro" id="IPR023271">
    <property type="entry name" value="Aquaporin-like"/>
</dbReference>
<keyword evidence="4 5" id="KW-0472">Membrane</keyword>